<accession>A0AAU7LJN0</accession>
<dbReference type="Gene3D" id="2.40.10.10">
    <property type="entry name" value="Trypsin-like serine proteases"/>
    <property type="match status" value="1"/>
</dbReference>
<dbReference type="SUPFAM" id="SSF50494">
    <property type="entry name" value="Trypsin-like serine proteases"/>
    <property type="match status" value="1"/>
</dbReference>
<dbReference type="GO" id="GO:0004197">
    <property type="term" value="F:cysteine-type endopeptidase activity"/>
    <property type="evidence" value="ECO:0007669"/>
    <property type="project" value="InterPro"/>
</dbReference>
<feature type="domain" description="SF3 helicase" evidence="11">
    <location>
        <begin position="579"/>
        <end position="752"/>
    </location>
</feature>
<keyword evidence="3" id="KW-0808">Transferase</keyword>
<keyword evidence="8" id="KW-0067">ATP-binding</keyword>
<reference evidence="13" key="2">
    <citation type="journal article" date="2024" name="J. Invertebr. Pathol.">
        <title>RNA virus diversity and prevalence in field and laboratory populations of melon fly throughout its distribution.</title>
        <authorList>
            <person name="Kumar Pradhan S."/>
            <person name="Morrow J.L."/>
            <person name="Sharpe S.R."/>
            <person name="Karuppannasamy A."/>
            <person name="Ramasamy E."/>
            <person name="Bynakal S."/>
            <person name="Maligeppagol M."/>
            <person name="Ramasamy A."/>
            <person name="Riegler M."/>
        </authorList>
    </citation>
    <scope>NUCLEOTIDE SEQUENCE</scope>
    <source>
        <strain evidence="13">ZCucCrV1</strain>
    </source>
</reference>
<dbReference type="InterPro" id="IPR043128">
    <property type="entry name" value="Rev_trsase/Diguanyl_cyclase"/>
</dbReference>
<dbReference type="InterPro" id="IPR043502">
    <property type="entry name" value="DNA/RNA_pol_sf"/>
</dbReference>
<dbReference type="InterPro" id="IPR014759">
    <property type="entry name" value="Helicase_SF3_ssRNA_vir"/>
</dbReference>
<keyword evidence="4" id="KW-0548">Nucleotidyltransferase</keyword>
<evidence type="ECO:0000259" key="11">
    <source>
        <dbReference type="PROSITE" id="PS51218"/>
    </source>
</evidence>
<dbReference type="EMBL" id="OR714916">
    <property type="protein sequence ID" value="XBP28973.1"/>
    <property type="molecule type" value="Genomic_RNA"/>
</dbReference>
<keyword evidence="7" id="KW-0788">Thiol protease</keyword>
<dbReference type="GO" id="GO:0003968">
    <property type="term" value="F:RNA-directed RNA polymerase activity"/>
    <property type="evidence" value="ECO:0007669"/>
    <property type="project" value="UniProtKB-KW"/>
</dbReference>
<dbReference type="SUPFAM" id="SSF56672">
    <property type="entry name" value="DNA/RNA polymerases"/>
    <property type="match status" value="1"/>
</dbReference>
<dbReference type="GO" id="GO:0003724">
    <property type="term" value="F:RNA helicase activity"/>
    <property type="evidence" value="ECO:0007669"/>
    <property type="project" value="InterPro"/>
</dbReference>
<name>A0AAU7LJN0_9VIRU</name>
<evidence type="ECO:0008006" key="14">
    <source>
        <dbReference type="Google" id="ProtNLM"/>
    </source>
</evidence>
<dbReference type="InterPro" id="IPR043504">
    <property type="entry name" value="Peptidase_S1_PA_chymotrypsin"/>
</dbReference>
<evidence type="ECO:0000256" key="4">
    <source>
        <dbReference type="ARBA" id="ARBA00022695"/>
    </source>
</evidence>
<keyword evidence="9" id="KW-0693">Viral RNA replication</keyword>
<evidence type="ECO:0000256" key="6">
    <source>
        <dbReference type="ARBA" id="ARBA00022801"/>
    </source>
</evidence>
<keyword evidence="2" id="KW-0645">Protease</keyword>
<dbReference type="InterPro" id="IPR027417">
    <property type="entry name" value="P-loop_NTPase"/>
</dbReference>
<dbReference type="InterPro" id="IPR024387">
    <property type="entry name" value="Pept_C3G_Picornavir"/>
</dbReference>
<dbReference type="GO" id="GO:0005524">
    <property type="term" value="F:ATP binding"/>
    <property type="evidence" value="ECO:0007669"/>
    <property type="project" value="UniProtKB-KW"/>
</dbReference>
<dbReference type="InterPro" id="IPR001205">
    <property type="entry name" value="RNA-dir_pol_C"/>
</dbReference>
<dbReference type="Gene3D" id="1.20.960.20">
    <property type="match status" value="1"/>
</dbReference>
<evidence type="ECO:0000256" key="9">
    <source>
        <dbReference type="ARBA" id="ARBA00022953"/>
    </source>
</evidence>
<organism evidence="13">
    <name type="scientific">Zeugodacus cucurbitae cripavirus 1</name>
    <dbReference type="NCBI Taxonomy" id="3160782"/>
    <lineage>
        <taxon>Viruses</taxon>
        <taxon>Riboviria</taxon>
        <taxon>Orthornavirae</taxon>
        <taxon>Pisuviricota</taxon>
        <taxon>Pisoniviricetes</taxon>
        <taxon>Picornavirales</taxon>
        <taxon>Dicistroviridae</taxon>
        <taxon>Cripavirus</taxon>
    </lineage>
</organism>
<dbReference type="SUPFAM" id="SSF52540">
    <property type="entry name" value="P-loop containing nucleoside triphosphate hydrolases"/>
    <property type="match status" value="1"/>
</dbReference>
<feature type="domain" description="Peptidase C3" evidence="12">
    <location>
        <begin position="1103"/>
        <end position="1339"/>
    </location>
</feature>
<dbReference type="GO" id="GO:0003723">
    <property type="term" value="F:RNA binding"/>
    <property type="evidence" value="ECO:0007669"/>
    <property type="project" value="InterPro"/>
</dbReference>
<evidence type="ECO:0000259" key="10">
    <source>
        <dbReference type="PROSITE" id="PS50507"/>
    </source>
</evidence>
<dbReference type="Pfam" id="PF12381">
    <property type="entry name" value="Peptidase_C3G"/>
    <property type="match status" value="1"/>
</dbReference>
<evidence type="ECO:0000256" key="3">
    <source>
        <dbReference type="ARBA" id="ARBA00022679"/>
    </source>
</evidence>
<proteinExistence type="predicted"/>
<dbReference type="InterPro" id="IPR000605">
    <property type="entry name" value="Helicase_SF3_ssDNA/RNA_vir"/>
</dbReference>
<dbReference type="InterPro" id="IPR007094">
    <property type="entry name" value="RNA-dir_pol_PSvirus"/>
</dbReference>
<evidence type="ECO:0000256" key="7">
    <source>
        <dbReference type="ARBA" id="ARBA00022807"/>
    </source>
</evidence>
<evidence type="ECO:0000313" key="13">
    <source>
        <dbReference type="EMBL" id="XBP28973.1"/>
    </source>
</evidence>
<dbReference type="GO" id="GO:0006351">
    <property type="term" value="P:DNA-templated transcription"/>
    <property type="evidence" value="ECO:0007669"/>
    <property type="project" value="InterPro"/>
</dbReference>
<reference evidence="13" key="1">
    <citation type="submission" date="2023-10" db="EMBL/GenBank/DDBJ databases">
        <authorList>
            <person name="Pradhan S.K."/>
            <person name="Morrow J.L."/>
            <person name="Sharpe S.R."/>
            <person name="Karupannasamy A."/>
            <person name="Bynakal S."/>
            <person name="Ramasamy A."/>
            <person name="Riegler M."/>
        </authorList>
    </citation>
    <scope>NUCLEOTIDE SEQUENCE</scope>
    <source>
        <strain evidence="13">ZCucCrV1</strain>
    </source>
</reference>
<dbReference type="PROSITE" id="PS50507">
    <property type="entry name" value="RDRP_SSRNA_POS"/>
    <property type="match status" value="1"/>
</dbReference>
<evidence type="ECO:0000256" key="1">
    <source>
        <dbReference type="ARBA" id="ARBA00022484"/>
    </source>
</evidence>
<dbReference type="InterPro" id="IPR044067">
    <property type="entry name" value="PCV_3C_PRO"/>
</dbReference>
<dbReference type="GO" id="GO:0039694">
    <property type="term" value="P:viral RNA genome replication"/>
    <property type="evidence" value="ECO:0007669"/>
    <property type="project" value="InterPro"/>
</dbReference>
<dbReference type="PROSITE" id="PS51218">
    <property type="entry name" value="SF3_HELICASE_2"/>
    <property type="match status" value="1"/>
</dbReference>
<dbReference type="Pfam" id="PF00680">
    <property type="entry name" value="RdRP_1"/>
    <property type="match status" value="1"/>
</dbReference>
<feature type="domain" description="RdRp catalytic" evidence="10">
    <location>
        <begin position="1600"/>
        <end position="1741"/>
    </location>
</feature>
<keyword evidence="6" id="KW-0378">Hydrolase</keyword>
<dbReference type="PROSITE" id="PS51874">
    <property type="entry name" value="PCV_3C_PRO"/>
    <property type="match status" value="1"/>
</dbReference>
<evidence type="ECO:0000256" key="2">
    <source>
        <dbReference type="ARBA" id="ARBA00022670"/>
    </source>
</evidence>
<dbReference type="Gene3D" id="3.30.70.270">
    <property type="match status" value="1"/>
</dbReference>
<keyword evidence="1" id="KW-0696">RNA-directed RNA polymerase</keyword>
<dbReference type="InterPro" id="IPR009003">
    <property type="entry name" value="Peptidase_S1_PA"/>
</dbReference>
<dbReference type="GO" id="GO:0006508">
    <property type="term" value="P:proteolysis"/>
    <property type="evidence" value="ECO:0007669"/>
    <property type="project" value="UniProtKB-KW"/>
</dbReference>
<evidence type="ECO:0000256" key="5">
    <source>
        <dbReference type="ARBA" id="ARBA00022741"/>
    </source>
</evidence>
<dbReference type="CDD" id="cd23194">
    <property type="entry name" value="Dicistroviridae_RdRp"/>
    <property type="match status" value="1"/>
</dbReference>
<evidence type="ECO:0000256" key="8">
    <source>
        <dbReference type="ARBA" id="ARBA00022840"/>
    </source>
</evidence>
<dbReference type="Pfam" id="PF00910">
    <property type="entry name" value="RNA_helicase"/>
    <property type="match status" value="1"/>
</dbReference>
<evidence type="ECO:0000259" key="12">
    <source>
        <dbReference type="PROSITE" id="PS51874"/>
    </source>
</evidence>
<sequence length="1877" mass="216176">MMKIVDVSIDSDYTYQVDDMYFELSTPVMADMNVTAHFSESVLAEIRDHEAYFTFFSSVEENEVLTTDNLDIRKSVEEISYLPELTLEEKCVEKVVLERIDSEPLKHFYLPRIQAEIQSYKPDKWIFMAPRNNVIMDFFFVPTRSSTVYDRNLNVSTYNVMKHMLGKDYVKHIFDNQLHYCLTDADFNRNMLVGLEYTDMWLVQFYRSFLRPLFASTYLSETTISTYVPVTKRWMKLMQKYNWKRVVEQIAYSEFYHEEIDCIDGDALDSRHLMKCGDVESNPGPATLSTLARINDPKVKRAEVQGWLDIPHYLGKITSFLSEQLPALMDKFFFTVEETRQEFHEDVETINNTTMSLTDKLSNLKYDLVKCFILVLTVFLLCLYEQYTLSLISAILGVIGLFSDLPRELVRWLRDYFAPIQEETTAEVQLGSGEAIAFCAPAIMSILAFYSIRQLPDNSDIEKFSKKVFNIDKGITGSLHMFDHFARLWSHCQDWINEKIGFTEEGKITTFEQDVMKWYKDIEHWSILKNKEDAKKDPNKALTISKLYITGMGLKRQATLLSMDRRIHDIINNGLNAASKLYKFVEESNAIGGGTRFKPLGIALFGESQIGKTTMVEALSQDLLYEMGHRDVETYRNEIYSRQAETEFFDGYVNQSIIIVDDAFAVNDSQSKPNAEIAETIRMINEFPHHLHMAILQDKNTYNTSRVVLWTINNINIQTPSLSYPKAFHNRLMENAYKVEPADHVVKRVKDGNGKEQMLLDQSKINTKDGPIDLSIYKITKYTRIEIDGGVVYKPVGAPMDYETFALHCRDLYHHRVERHANKTQFLNSRFEQLVKNPRKIETQMGIFDNHNFRSLQNEPTPCSTRKYRRFPTSPAAHEEKFMDARPYSLEEAIAMEKEKIREENRKLLRAYRAWGTLMSIGSTILAIYGVYRLCRSLFKDTTLEDIQSAKALDIKQALKLAHGLRNQPERERQYWLGEIRSKMVPNVVTCVLSDLQFSYEELTDSFELFTRINLLCIPENEEDIIYDLYFGNLLDKDEARVEMISSGSQPLNKAKKIAVERFRKRKAQNTEIVSSGSQPQQKAKKVVVEQPPMDIATEACSDLATLQEGRSLMDRNIYKCTLNGEHVMGNVIVVKGQVILMPYHYVHWLQLKGVTKKDHLGLHCIGMNMTSSKYQRCSINMSVIFDEQMKLTKNVLRIQDHGEDIDAVLIYSDPHHNIMHNHANIIDKLITQEEIAYITQGTQAVMFGYNSDMKRFSKCEKFVQELTPFDTPLQLHMDGQDYMQLRCGYSYSVASEKGDCGAALLVLSRRNARKWIGMHVAGSNNNEGYSVKLTQELLLDHLKKLEIQVRARVTSAEVHNLTTDGAICPNGDFIVEGVTNIPLSAAVRTKIEPSLIFGEFTEAITKPAYLQPFRNAEGNIIDPAMLGLEKAGGRQVLCNVDILAEVCRRVLFRSFMKAVCRTTSPGYPWNSDPKHATKLPGKSAWLGREEQFDFTSDRALELRKAVDELEMDCLAGIQKGVICADTLKDERRPIAKVDAGKTRLFAACPQHFVILFRKYYLGFSAWVMHNRIDNEVAVGTNPFSYDWGKIARKLALKGPKVIAGDFSNFDGSLNSMVLWHVFDVIEYWYERNDPTYCLNHYLVRQVLWTHIVNSVHIYKDTIYQWTHSQPSGNPFTVIINSIYNSMILRCAYLTIVSKGIKDKSIDMSWYSLANFDKHVSVITYGDDNCLNISDDCISFFNQETLTAALLEWGHTYTDEGKTGEVVKYRSLKEIAFLKRKFVHDIGLSKWMAPLDESVIWEMLNWKRVNEISAKEALRVSIATALREMVLHGEEKYNSFVKTLLANKRFRQLRSNIIFPSYPSMLAQIEDIEYFLD</sequence>
<keyword evidence="5" id="KW-0547">Nucleotide-binding</keyword>
<protein>
    <recommendedName>
        <fullName evidence="14">RNA-directed RNA polymerase</fullName>
    </recommendedName>
</protein>